<keyword evidence="1" id="KW-0238">DNA-binding</keyword>
<evidence type="ECO:0000256" key="2">
    <source>
        <dbReference type="PROSITE-ProRule" id="PRU00169"/>
    </source>
</evidence>
<proteinExistence type="predicted"/>
<dbReference type="Pfam" id="PF00072">
    <property type="entry name" value="Response_reg"/>
    <property type="match status" value="1"/>
</dbReference>
<name>A0A5C5WVV0_9BACT</name>
<evidence type="ECO:0000259" key="3">
    <source>
        <dbReference type="PROSITE" id="PS50043"/>
    </source>
</evidence>
<sequence>MLLAHIQTPSTDFAGNEITTPHPSPLLMTISIHHVDSRALMRAGIRTFCDQHPDLELVEQASSLNQGLEQLSTVLADVLVLDVSLVGGDWQSLATRLQQVSQESTGRAVSNILAISPNQSAEEAALVTSLGARGYIACDATLDELAMAIRCVAAGRIFITHSGSARPAPHFAIQGSKNQAERDESNVAIGDSIEVGLSEREREVLTLLLDGMTNKQAAAKLFLSVKTVETYRSRIMKKHGLKNRMELIRFAKDVVDMKQMSA</sequence>
<dbReference type="InterPro" id="IPR001789">
    <property type="entry name" value="Sig_transdc_resp-reg_receiver"/>
</dbReference>
<evidence type="ECO:0000259" key="4">
    <source>
        <dbReference type="PROSITE" id="PS50110"/>
    </source>
</evidence>
<dbReference type="PROSITE" id="PS50110">
    <property type="entry name" value="RESPONSE_REGULATORY"/>
    <property type="match status" value="1"/>
</dbReference>
<dbReference type="EMBL" id="SJPI01000001">
    <property type="protein sequence ID" value="TWT53972.1"/>
    <property type="molecule type" value="Genomic_DNA"/>
</dbReference>
<dbReference type="Pfam" id="PF00196">
    <property type="entry name" value="GerE"/>
    <property type="match status" value="1"/>
</dbReference>
<feature type="domain" description="HTH luxR-type" evidence="3">
    <location>
        <begin position="190"/>
        <end position="255"/>
    </location>
</feature>
<dbReference type="Proteomes" id="UP000316598">
    <property type="component" value="Unassembled WGS sequence"/>
</dbReference>
<dbReference type="SUPFAM" id="SSF46894">
    <property type="entry name" value="C-terminal effector domain of the bipartite response regulators"/>
    <property type="match status" value="1"/>
</dbReference>
<dbReference type="GO" id="GO:0006355">
    <property type="term" value="P:regulation of DNA-templated transcription"/>
    <property type="evidence" value="ECO:0007669"/>
    <property type="project" value="InterPro"/>
</dbReference>
<keyword evidence="6" id="KW-1185">Reference proteome</keyword>
<dbReference type="InterPro" id="IPR011006">
    <property type="entry name" value="CheY-like_superfamily"/>
</dbReference>
<dbReference type="Gene3D" id="3.40.50.2300">
    <property type="match status" value="1"/>
</dbReference>
<dbReference type="InterPro" id="IPR039420">
    <property type="entry name" value="WalR-like"/>
</dbReference>
<gene>
    <name evidence="5" type="primary">nreC</name>
    <name evidence="5" type="ORF">Pla22_16060</name>
</gene>
<dbReference type="PRINTS" id="PR00038">
    <property type="entry name" value="HTHLUXR"/>
</dbReference>
<evidence type="ECO:0000313" key="6">
    <source>
        <dbReference type="Proteomes" id="UP000316598"/>
    </source>
</evidence>
<organism evidence="5 6">
    <name type="scientific">Rubripirellula amarantea</name>
    <dbReference type="NCBI Taxonomy" id="2527999"/>
    <lineage>
        <taxon>Bacteria</taxon>
        <taxon>Pseudomonadati</taxon>
        <taxon>Planctomycetota</taxon>
        <taxon>Planctomycetia</taxon>
        <taxon>Pirellulales</taxon>
        <taxon>Pirellulaceae</taxon>
        <taxon>Rubripirellula</taxon>
    </lineage>
</organism>
<comment type="caution">
    <text evidence="5">The sequence shown here is derived from an EMBL/GenBank/DDBJ whole genome shotgun (WGS) entry which is preliminary data.</text>
</comment>
<dbReference type="GO" id="GO:0000160">
    <property type="term" value="P:phosphorelay signal transduction system"/>
    <property type="evidence" value="ECO:0007669"/>
    <property type="project" value="InterPro"/>
</dbReference>
<dbReference type="AlphaFoldDB" id="A0A5C5WVV0"/>
<dbReference type="PROSITE" id="PS50043">
    <property type="entry name" value="HTH_LUXR_2"/>
    <property type="match status" value="1"/>
</dbReference>
<dbReference type="GO" id="GO:0003677">
    <property type="term" value="F:DNA binding"/>
    <property type="evidence" value="ECO:0007669"/>
    <property type="project" value="UniProtKB-KW"/>
</dbReference>
<dbReference type="PANTHER" id="PTHR43214">
    <property type="entry name" value="TWO-COMPONENT RESPONSE REGULATOR"/>
    <property type="match status" value="1"/>
</dbReference>
<feature type="domain" description="Response regulatory" evidence="4">
    <location>
        <begin position="31"/>
        <end position="153"/>
    </location>
</feature>
<dbReference type="SUPFAM" id="SSF52172">
    <property type="entry name" value="CheY-like"/>
    <property type="match status" value="1"/>
</dbReference>
<protein>
    <submittedName>
        <fullName evidence="5">Oxygen regulatory protein NreC</fullName>
    </submittedName>
</protein>
<accession>A0A5C5WVV0</accession>
<keyword evidence="2" id="KW-0597">Phosphoprotein</keyword>
<dbReference type="InterPro" id="IPR016032">
    <property type="entry name" value="Sig_transdc_resp-reg_C-effctor"/>
</dbReference>
<dbReference type="CDD" id="cd06170">
    <property type="entry name" value="LuxR_C_like"/>
    <property type="match status" value="1"/>
</dbReference>
<dbReference type="SMART" id="SM00421">
    <property type="entry name" value="HTH_LUXR"/>
    <property type="match status" value="1"/>
</dbReference>
<evidence type="ECO:0000313" key="5">
    <source>
        <dbReference type="EMBL" id="TWT53972.1"/>
    </source>
</evidence>
<feature type="modified residue" description="4-aspartylphosphate" evidence="2">
    <location>
        <position position="82"/>
    </location>
</feature>
<dbReference type="InterPro" id="IPR000792">
    <property type="entry name" value="Tscrpt_reg_LuxR_C"/>
</dbReference>
<evidence type="ECO:0000256" key="1">
    <source>
        <dbReference type="ARBA" id="ARBA00023125"/>
    </source>
</evidence>
<reference evidence="5 6" key="1">
    <citation type="submission" date="2019-02" db="EMBL/GenBank/DDBJ databases">
        <title>Deep-cultivation of Planctomycetes and their phenomic and genomic characterization uncovers novel biology.</title>
        <authorList>
            <person name="Wiegand S."/>
            <person name="Jogler M."/>
            <person name="Boedeker C."/>
            <person name="Pinto D."/>
            <person name="Vollmers J."/>
            <person name="Rivas-Marin E."/>
            <person name="Kohn T."/>
            <person name="Peeters S.H."/>
            <person name="Heuer A."/>
            <person name="Rast P."/>
            <person name="Oberbeckmann S."/>
            <person name="Bunk B."/>
            <person name="Jeske O."/>
            <person name="Meyerdierks A."/>
            <person name="Storesund J.E."/>
            <person name="Kallscheuer N."/>
            <person name="Luecker S."/>
            <person name="Lage O.M."/>
            <person name="Pohl T."/>
            <person name="Merkel B.J."/>
            <person name="Hornburger P."/>
            <person name="Mueller R.-W."/>
            <person name="Bruemmer F."/>
            <person name="Labrenz M."/>
            <person name="Spormann A.M."/>
            <person name="Op Den Camp H."/>
            <person name="Overmann J."/>
            <person name="Amann R."/>
            <person name="Jetten M.S.M."/>
            <person name="Mascher T."/>
            <person name="Medema M.H."/>
            <person name="Devos D.P."/>
            <person name="Kaster A.-K."/>
            <person name="Ovreas L."/>
            <person name="Rohde M."/>
            <person name="Galperin M.Y."/>
            <person name="Jogler C."/>
        </authorList>
    </citation>
    <scope>NUCLEOTIDE SEQUENCE [LARGE SCALE GENOMIC DNA]</scope>
    <source>
        <strain evidence="5 6">Pla22</strain>
    </source>
</reference>